<sequence>MKGAKIMAVFKVEKNKGYTVMSNHHLRNKELTLKAKGLLSQMLSLPENWDYTLAGLSHINKESIDAIRTAVLELEKAGYIERSQGRDEKGKMTAITYTIYEQPISPVLENPTSDKPILEKPKADNPISENPTQLNKDIQNTDLSKKEERNKDGLNTDSIPILSPDPSPLEKSLPEQDGKEEKDAYKIYEEIIKDNIEYEHLINAKRLDRDRIDEILDLILETVCSKRKKILIAGDEYPAELVKAKFMKLNSSHIEFVLDCMQENTTKVRNIKQYLKAVLFNAPSTIGNYYTALVNHDMYGRNDF</sequence>
<protein>
    <recommendedName>
        <fullName evidence="2">DUF6017 domain-containing protein</fullName>
    </recommendedName>
</protein>
<feature type="compositionally biased region" description="Basic and acidic residues" evidence="1">
    <location>
        <begin position="143"/>
        <end position="154"/>
    </location>
</feature>
<evidence type="ECO:0000313" key="3">
    <source>
        <dbReference type="EMBL" id="ESL04123.1"/>
    </source>
</evidence>
<dbReference type="AlphaFoldDB" id="V2Y5C1"/>
<feature type="compositionally biased region" description="Polar residues" evidence="1">
    <location>
        <begin position="127"/>
        <end position="142"/>
    </location>
</feature>
<evidence type="ECO:0000259" key="2">
    <source>
        <dbReference type="Pfam" id="PF19481"/>
    </source>
</evidence>
<evidence type="ECO:0000313" key="4">
    <source>
        <dbReference type="Proteomes" id="UP000018227"/>
    </source>
</evidence>
<dbReference type="eggNOG" id="COG3935">
    <property type="taxonomic scope" value="Bacteria"/>
</dbReference>
<gene>
    <name evidence="3" type="ORF">GCWU0000282_000470</name>
</gene>
<reference evidence="3 4" key="1">
    <citation type="submission" date="2013-06" db="EMBL/GenBank/DDBJ databases">
        <authorList>
            <person name="Weinstock G."/>
            <person name="Sodergren E."/>
            <person name="Clifton S."/>
            <person name="Fulton L."/>
            <person name="Fulton B."/>
            <person name="Courtney L."/>
            <person name="Fronick C."/>
            <person name="Harrison M."/>
            <person name="Strong C."/>
            <person name="Farmer C."/>
            <person name="Delahaunty K."/>
            <person name="Markovic C."/>
            <person name="Hall O."/>
            <person name="Minx P."/>
            <person name="Tomlinson C."/>
            <person name="Mitreva M."/>
            <person name="Nelson J."/>
            <person name="Hou S."/>
            <person name="Wollam A."/>
            <person name="Pepin K.H."/>
            <person name="Johnson M."/>
            <person name="Bhonagiri V."/>
            <person name="Nash W.E."/>
            <person name="Warren W."/>
            <person name="Chinwalla A."/>
            <person name="Mardis E.R."/>
            <person name="Wilson R.K."/>
        </authorList>
    </citation>
    <scope>NUCLEOTIDE SEQUENCE [LARGE SCALE GENOMIC DNA]</scope>
    <source>
        <strain evidence="3 4">ATCC 51271</strain>
    </source>
</reference>
<dbReference type="Pfam" id="PF19481">
    <property type="entry name" value="DUF6017"/>
    <property type="match status" value="1"/>
</dbReference>
<organism evidence="3 4">
    <name type="scientific">Catonella morbi ATCC 51271</name>
    <dbReference type="NCBI Taxonomy" id="592026"/>
    <lineage>
        <taxon>Bacteria</taxon>
        <taxon>Bacillati</taxon>
        <taxon>Bacillota</taxon>
        <taxon>Clostridia</taxon>
        <taxon>Lachnospirales</taxon>
        <taxon>Lachnospiraceae</taxon>
        <taxon>Catonella</taxon>
    </lineage>
</organism>
<feature type="region of interest" description="Disordered" evidence="1">
    <location>
        <begin position="106"/>
        <end position="180"/>
    </location>
</feature>
<proteinExistence type="predicted"/>
<dbReference type="InterPro" id="IPR046059">
    <property type="entry name" value="DUF6017"/>
</dbReference>
<keyword evidence="4" id="KW-1185">Reference proteome</keyword>
<comment type="caution">
    <text evidence="3">The sequence shown here is derived from an EMBL/GenBank/DDBJ whole genome shotgun (WGS) entry which is preliminary data.</text>
</comment>
<dbReference type="STRING" id="592026.GCWU0000282_000470"/>
<name>V2Y5C1_9FIRM</name>
<dbReference type="EMBL" id="ACIL03000005">
    <property type="protein sequence ID" value="ESL04123.1"/>
    <property type="molecule type" value="Genomic_DNA"/>
</dbReference>
<dbReference type="Proteomes" id="UP000018227">
    <property type="component" value="Unassembled WGS sequence"/>
</dbReference>
<feature type="domain" description="DUF6017" evidence="2">
    <location>
        <begin position="159"/>
        <end position="299"/>
    </location>
</feature>
<dbReference type="HOGENOM" id="CLU_053821_0_0_9"/>
<evidence type="ECO:0000256" key="1">
    <source>
        <dbReference type="SAM" id="MobiDB-lite"/>
    </source>
</evidence>
<accession>V2Y5C1</accession>